<dbReference type="Pfam" id="PF05576">
    <property type="entry name" value="Peptidase_S37"/>
    <property type="match status" value="1"/>
</dbReference>
<dbReference type="KEGG" id="slia:HA039_06030"/>
<dbReference type="InterPro" id="IPR008761">
    <property type="entry name" value="Peptidase_S37"/>
</dbReference>
<dbReference type="GO" id="GO:0008239">
    <property type="term" value="F:dipeptidyl-peptidase activity"/>
    <property type="evidence" value="ECO:0007669"/>
    <property type="project" value="TreeGrafter"/>
</dbReference>
<evidence type="ECO:0000256" key="2">
    <source>
        <dbReference type="ARBA" id="ARBA00022729"/>
    </source>
</evidence>
<keyword evidence="5" id="KW-1185">Reference proteome</keyword>
<evidence type="ECO:0000256" key="3">
    <source>
        <dbReference type="ARBA" id="ARBA00022801"/>
    </source>
</evidence>
<dbReference type="Proteomes" id="UP000501179">
    <property type="component" value="Chromosome"/>
</dbReference>
<dbReference type="InterPro" id="IPR029058">
    <property type="entry name" value="AB_hydrolase_fold"/>
</dbReference>
<evidence type="ECO:0000313" key="4">
    <source>
        <dbReference type="EMBL" id="QIQ01908.1"/>
    </source>
</evidence>
<reference evidence="4 5" key="1">
    <citation type="submission" date="2020-03" db="EMBL/GenBank/DDBJ databases">
        <title>A novel species.</title>
        <authorList>
            <person name="Gao J."/>
        </authorList>
    </citation>
    <scope>NUCLEOTIDE SEQUENCE [LARGE SCALE GENOMIC DNA]</scope>
    <source>
        <strain evidence="4 5">QMT-12</strain>
    </source>
</reference>
<accession>A0A6G9GUH5</accession>
<proteinExistence type="predicted"/>
<dbReference type="RefSeq" id="WP_167024855.1">
    <property type="nucleotide sequence ID" value="NZ_CP050177.1"/>
</dbReference>
<evidence type="ECO:0000313" key="5">
    <source>
        <dbReference type="Proteomes" id="UP000501179"/>
    </source>
</evidence>
<gene>
    <name evidence="4" type="ORF">HA039_06030</name>
</gene>
<name>A0A6G9GUH5_9ACTN</name>
<keyword evidence="2" id="KW-0732">Signal</keyword>
<keyword evidence="1" id="KW-0645">Protease</keyword>
<dbReference type="PANTHER" id="PTHR11010">
    <property type="entry name" value="PROTEASE S28 PRO-X CARBOXYPEPTIDASE-RELATED"/>
    <property type="match status" value="1"/>
</dbReference>
<keyword evidence="4" id="KW-0031">Aminopeptidase</keyword>
<dbReference type="SUPFAM" id="SSF53474">
    <property type="entry name" value="alpha/beta-Hydrolases"/>
    <property type="match status" value="1"/>
</dbReference>
<dbReference type="GO" id="GO:0004177">
    <property type="term" value="F:aminopeptidase activity"/>
    <property type="evidence" value="ECO:0007669"/>
    <property type="project" value="UniProtKB-KW"/>
</dbReference>
<dbReference type="EMBL" id="CP050177">
    <property type="protein sequence ID" value="QIQ01908.1"/>
    <property type="molecule type" value="Genomic_DNA"/>
</dbReference>
<organism evidence="4 5">
    <name type="scientific">Streptomyces liangshanensis</name>
    <dbReference type="NCBI Taxonomy" id="2717324"/>
    <lineage>
        <taxon>Bacteria</taxon>
        <taxon>Bacillati</taxon>
        <taxon>Actinomycetota</taxon>
        <taxon>Actinomycetes</taxon>
        <taxon>Kitasatosporales</taxon>
        <taxon>Streptomycetaceae</taxon>
        <taxon>Streptomyces</taxon>
    </lineage>
</organism>
<sequence length="459" mass="50729">MRTTHLLPRRLALREALVVLALLAVPPLAGPLPGTVTPAAAATAATSEQPPAGDIRTRVEAVPGMRVIAERPAAPGYRFFELAYRQPVDHRHPANGTFDQRLTLLHRSADSPMVLYTGGYDLITSPDFRAEPTLLVDGNQIVTEQRFFGESRPDPADWSKLDIRQAASDHHRLIQALKPLYDGRWISAGVSKGGMASVYHRRFYPHDVDGTVVYSAPHNVDDRDDSAYDTFLARVGTPACRAALETVQRELLLRRDGMVARYEEWAAAQGRDFTVIGGADKAFELAVLRAVPMYWQYGAPDCAGVPAPTASTEDLYAWLDRTSGLANYTDETLVPLTPYFYQLGTQLGYPQYRTPHLAGLLRHPGVQDVRTYVSRDIPLRFQPHAMADIDRWVRTEGRGLLFVYGEIDAATAERFRLGPGSRDARVLVAPGTNHRARIASLAPEDATRATATVLRWAGR</sequence>
<evidence type="ECO:0000256" key="1">
    <source>
        <dbReference type="ARBA" id="ARBA00022670"/>
    </source>
</evidence>
<dbReference type="GO" id="GO:0006508">
    <property type="term" value="P:proteolysis"/>
    <property type="evidence" value="ECO:0007669"/>
    <property type="project" value="UniProtKB-KW"/>
</dbReference>
<dbReference type="Gene3D" id="3.40.50.1820">
    <property type="entry name" value="alpha/beta hydrolase"/>
    <property type="match status" value="1"/>
</dbReference>
<keyword evidence="3" id="KW-0378">Hydrolase</keyword>
<dbReference type="PANTHER" id="PTHR11010:SF38">
    <property type="entry name" value="LYSOSOMAL PRO-X CARBOXYPEPTIDASE"/>
    <property type="match status" value="1"/>
</dbReference>
<protein>
    <submittedName>
        <fullName evidence="4">Aminopeptidase</fullName>
    </submittedName>
</protein>
<dbReference type="AlphaFoldDB" id="A0A6G9GUH5"/>